<sequence length="78" mass="9836">MKISEKYESFNEEKVETSKIDFKKLQKNSNFIYYDIYYFYKYWNVLFYHLLKTNFFPEGEFNADVENLINYFFLIYKK</sequence>
<proteinExistence type="predicted"/>
<gene>
    <name evidence="1" type="ORF">S01H4_08824</name>
</gene>
<dbReference type="AlphaFoldDB" id="X1AH51"/>
<evidence type="ECO:0000313" key="1">
    <source>
        <dbReference type="EMBL" id="GAG72013.1"/>
    </source>
</evidence>
<organism evidence="1">
    <name type="scientific">marine sediment metagenome</name>
    <dbReference type="NCBI Taxonomy" id="412755"/>
    <lineage>
        <taxon>unclassified sequences</taxon>
        <taxon>metagenomes</taxon>
        <taxon>ecological metagenomes</taxon>
    </lineage>
</organism>
<comment type="caution">
    <text evidence="1">The sequence shown here is derived from an EMBL/GenBank/DDBJ whole genome shotgun (WGS) entry which is preliminary data.</text>
</comment>
<reference evidence="1" key="1">
    <citation type="journal article" date="2014" name="Front. Microbiol.">
        <title>High frequency of phylogenetically diverse reductive dehalogenase-homologous genes in deep subseafloor sedimentary metagenomes.</title>
        <authorList>
            <person name="Kawai M."/>
            <person name="Futagami T."/>
            <person name="Toyoda A."/>
            <person name="Takaki Y."/>
            <person name="Nishi S."/>
            <person name="Hori S."/>
            <person name="Arai W."/>
            <person name="Tsubouchi T."/>
            <person name="Morono Y."/>
            <person name="Uchiyama I."/>
            <person name="Ito T."/>
            <person name="Fujiyama A."/>
            <person name="Inagaki F."/>
            <person name="Takami H."/>
        </authorList>
    </citation>
    <scope>NUCLEOTIDE SEQUENCE</scope>
    <source>
        <strain evidence="1">Expedition CK06-06</strain>
    </source>
</reference>
<accession>X1AH51</accession>
<dbReference type="EMBL" id="BART01003094">
    <property type="protein sequence ID" value="GAG72013.1"/>
    <property type="molecule type" value="Genomic_DNA"/>
</dbReference>
<protein>
    <submittedName>
        <fullName evidence="1">Uncharacterized protein</fullName>
    </submittedName>
</protein>
<name>X1AH51_9ZZZZ</name>